<evidence type="ECO:0000313" key="2">
    <source>
        <dbReference type="EMBL" id="KPI92431.1"/>
    </source>
</evidence>
<feature type="region of interest" description="Disordered" evidence="1">
    <location>
        <begin position="81"/>
        <end position="108"/>
    </location>
</feature>
<evidence type="ECO:0000313" key="3">
    <source>
        <dbReference type="Proteomes" id="UP000053268"/>
    </source>
</evidence>
<proteinExistence type="predicted"/>
<gene>
    <name evidence="2" type="ORF">RR46_13652</name>
</gene>
<sequence length="199" mass="21959">MSQLVPYHLLSSEQDDSLMFATMFDYQTDEYNKPVRFPYLVFEDISAISDLMINTLALKDRAVHNAGRLASGAGVSGCTGAGWGRRRRRGASRQAYQPAAGPRASLTPHSAAGRALAPHAPAPRPKPLSGRAIIFTYVLRTESSRGFPDIRPIVFAARTRPVRRNKFRQVRFLLKFKEDCLCCVLKIGLPLAVIAGSSR</sequence>
<evidence type="ECO:0000256" key="1">
    <source>
        <dbReference type="SAM" id="MobiDB-lite"/>
    </source>
</evidence>
<dbReference type="AlphaFoldDB" id="A0A194PGB6"/>
<dbReference type="Proteomes" id="UP000053268">
    <property type="component" value="Unassembled WGS sequence"/>
</dbReference>
<keyword evidence="3" id="KW-1185">Reference proteome</keyword>
<protein>
    <submittedName>
        <fullName evidence="2">Uncharacterized protein</fullName>
    </submittedName>
</protein>
<accession>A0A194PGB6</accession>
<dbReference type="EMBL" id="KQ459604">
    <property type="protein sequence ID" value="KPI92431.1"/>
    <property type="molecule type" value="Genomic_DNA"/>
</dbReference>
<reference evidence="2 3" key="1">
    <citation type="journal article" date="2015" name="Nat. Commun.">
        <title>Outbred genome sequencing and CRISPR/Cas9 gene editing in butterflies.</title>
        <authorList>
            <person name="Li X."/>
            <person name="Fan D."/>
            <person name="Zhang W."/>
            <person name="Liu G."/>
            <person name="Zhang L."/>
            <person name="Zhao L."/>
            <person name="Fang X."/>
            <person name="Chen L."/>
            <person name="Dong Y."/>
            <person name="Chen Y."/>
            <person name="Ding Y."/>
            <person name="Zhao R."/>
            <person name="Feng M."/>
            <person name="Zhu Y."/>
            <person name="Feng Y."/>
            <person name="Jiang X."/>
            <person name="Zhu D."/>
            <person name="Xiang H."/>
            <person name="Feng X."/>
            <person name="Li S."/>
            <person name="Wang J."/>
            <person name="Zhang G."/>
            <person name="Kronforst M.R."/>
            <person name="Wang W."/>
        </authorList>
    </citation>
    <scope>NUCLEOTIDE SEQUENCE [LARGE SCALE GENOMIC DNA]</scope>
    <source>
        <strain evidence="2">Ya'a_city_454_Px</strain>
        <tissue evidence="2">Whole body</tissue>
    </source>
</reference>
<organism evidence="2 3">
    <name type="scientific">Papilio xuthus</name>
    <name type="common">Asian swallowtail butterfly</name>
    <dbReference type="NCBI Taxonomy" id="66420"/>
    <lineage>
        <taxon>Eukaryota</taxon>
        <taxon>Metazoa</taxon>
        <taxon>Ecdysozoa</taxon>
        <taxon>Arthropoda</taxon>
        <taxon>Hexapoda</taxon>
        <taxon>Insecta</taxon>
        <taxon>Pterygota</taxon>
        <taxon>Neoptera</taxon>
        <taxon>Endopterygota</taxon>
        <taxon>Lepidoptera</taxon>
        <taxon>Glossata</taxon>
        <taxon>Ditrysia</taxon>
        <taxon>Papilionoidea</taxon>
        <taxon>Papilionidae</taxon>
        <taxon>Papilioninae</taxon>
        <taxon>Papilio</taxon>
    </lineage>
</organism>
<name>A0A194PGB6_PAPXU</name>